<dbReference type="HAMAP" id="MF_00764">
    <property type="entry name" value="UPF0306"/>
    <property type="match status" value="1"/>
</dbReference>
<keyword evidence="3" id="KW-1185">Reference proteome</keyword>
<sequence>MDESLKAIVAYIKKQHVLTLCTGDARTLWCANCFYVLNEPDLSLYMLTDHTTRHGILLADNQHVAGTISDQTITVSLIKGIQYSGEVNQIIGDAAHAARRQYTARFPLAKLATSPIWRLRLDEIKLTNNKLGFGTKLSWRRNEQEGEGLESRQA</sequence>
<reference evidence="2 3" key="2">
    <citation type="submission" date="2020-02" db="EMBL/GenBank/DDBJ databases">
        <title>The new genus of Enterobacteriales.</title>
        <authorList>
            <person name="Kim I.S."/>
        </authorList>
    </citation>
    <scope>NUCLEOTIDE SEQUENCE [LARGE SCALE GENOMIC DNA]</scope>
    <source>
        <strain evidence="2 3">SAP-6</strain>
    </source>
</reference>
<dbReference type="EMBL" id="WUBS01000001">
    <property type="protein sequence ID" value="NDL61379.1"/>
    <property type="molecule type" value="Genomic_DNA"/>
</dbReference>
<dbReference type="InterPro" id="IPR011194">
    <property type="entry name" value="UPF0306"/>
</dbReference>
<evidence type="ECO:0000313" key="2">
    <source>
        <dbReference type="EMBL" id="NDL61379.1"/>
    </source>
</evidence>
<comment type="similarity">
    <text evidence="1">Belongs to the UPF0306 family.</text>
</comment>
<dbReference type="SUPFAM" id="SSF50475">
    <property type="entry name" value="FMN-binding split barrel"/>
    <property type="match status" value="1"/>
</dbReference>
<dbReference type="Gene3D" id="2.30.110.10">
    <property type="entry name" value="Electron Transport, Fmn-binding Protein, Chain A"/>
    <property type="match status" value="1"/>
</dbReference>
<accession>A0A845SBU0</accession>
<reference evidence="2 3" key="1">
    <citation type="submission" date="2019-12" db="EMBL/GenBank/DDBJ databases">
        <authorList>
            <person name="Lee S.D."/>
        </authorList>
    </citation>
    <scope>NUCLEOTIDE SEQUENCE [LARGE SCALE GENOMIC DNA]</scope>
    <source>
        <strain evidence="2 3">SAP-6</strain>
    </source>
</reference>
<dbReference type="PIRSF" id="PIRSF009554">
    <property type="entry name" value="UCP009554"/>
    <property type="match status" value="1"/>
</dbReference>
<dbReference type="Proteomes" id="UP000461443">
    <property type="component" value="Unassembled WGS sequence"/>
</dbReference>
<dbReference type="AlphaFoldDB" id="A0A845SBU0"/>
<name>A0A845SBU0_9GAMM</name>
<dbReference type="InterPro" id="IPR012349">
    <property type="entry name" value="Split_barrel_FMN-bd"/>
</dbReference>
<organism evidence="2 3">
    <name type="scientific">Acerihabitans arboris</name>
    <dbReference type="NCBI Taxonomy" id="2691583"/>
    <lineage>
        <taxon>Bacteria</taxon>
        <taxon>Pseudomonadati</taxon>
        <taxon>Pseudomonadota</taxon>
        <taxon>Gammaproteobacteria</taxon>
        <taxon>Enterobacterales</taxon>
        <taxon>Pectobacteriaceae</taxon>
        <taxon>Acerihabitans</taxon>
    </lineage>
</organism>
<comment type="caution">
    <text evidence="2">The sequence shown here is derived from an EMBL/GenBank/DDBJ whole genome shotgun (WGS) entry which is preliminary data.</text>
</comment>
<evidence type="ECO:0000313" key="3">
    <source>
        <dbReference type="Proteomes" id="UP000461443"/>
    </source>
</evidence>
<dbReference type="RefSeq" id="WP_162364057.1">
    <property type="nucleotide sequence ID" value="NZ_WUBS01000001.1"/>
</dbReference>
<proteinExistence type="inferred from homology"/>
<evidence type="ECO:0000256" key="1">
    <source>
        <dbReference type="HAMAP-Rule" id="MF_00764"/>
    </source>
</evidence>
<protein>
    <recommendedName>
        <fullName evidence="1">UPF0306 protein GRH90_01150</fullName>
    </recommendedName>
</protein>
<dbReference type="NCBIfam" id="NF002900">
    <property type="entry name" value="PRK03467.1"/>
    <property type="match status" value="1"/>
</dbReference>
<gene>
    <name evidence="2" type="ORF">GRH90_01150</name>
</gene>